<feature type="non-terminal residue" evidence="3">
    <location>
        <position position="238"/>
    </location>
</feature>
<comment type="similarity">
    <text evidence="1">Belongs to the protein kinase superfamily. ADCK protein kinase family.</text>
</comment>
<proteinExistence type="inferred from homology"/>
<dbReference type="Pfam" id="PF03109">
    <property type="entry name" value="ABC1"/>
    <property type="match status" value="1"/>
</dbReference>
<organism evidence="3 4">
    <name type="scientific">Candidatus Marithioploca araucensis</name>
    <dbReference type="NCBI Taxonomy" id="70273"/>
    <lineage>
        <taxon>Bacteria</taxon>
        <taxon>Pseudomonadati</taxon>
        <taxon>Pseudomonadota</taxon>
        <taxon>Gammaproteobacteria</taxon>
        <taxon>Thiotrichales</taxon>
        <taxon>Thiotrichaceae</taxon>
        <taxon>Candidatus Marithioploca</taxon>
    </lineage>
</organism>
<dbReference type="InterPro" id="IPR004147">
    <property type="entry name" value="ABC1_dom"/>
</dbReference>
<keyword evidence="4" id="KW-1185">Reference proteome</keyword>
<dbReference type="Proteomes" id="UP001171945">
    <property type="component" value="Unassembled WGS sequence"/>
</dbReference>
<accession>A0ABT7VTA6</accession>
<evidence type="ECO:0000259" key="2">
    <source>
        <dbReference type="Pfam" id="PF03109"/>
    </source>
</evidence>
<feature type="domain" description="ABC1 atypical kinase-like" evidence="2">
    <location>
        <begin position="93"/>
        <end position="236"/>
    </location>
</feature>
<comment type="caution">
    <text evidence="3">The sequence shown here is derived from an EMBL/GenBank/DDBJ whole genome shotgun (WGS) entry which is preliminary data.</text>
</comment>
<dbReference type="InterPro" id="IPR011009">
    <property type="entry name" value="Kinase-like_dom_sf"/>
</dbReference>
<dbReference type="PANTHER" id="PTHR10566">
    <property type="entry name" value="CHAPERONE-ACTIVITY OF BC1 COMPLEX CABC1 -RELATED"/>
    <property type="match status" value="1"/>
</dbReference>
<evidence type="ECO:0000313" key="4">
    <source>
        <dbReference type="Proteomes" id="UP001171945"/>
    </source>
</evidence>
<dbReference type="PANTHER" id="PTHR10566:SF113">
    <property type="entry name" value="PROTEIN ACTIVITY OF BC1 COMPLEX KINASE 7, CHLOROPLASTIC"/>
    <property type="match status" value="1"/>
</dbReference>
<dbReference type="EMBL" id="JAUCGM010000297">
    <property type="protein sequence ID" value="MDM8562801.1"/>
    <property type="molecule type" value="Genomic_DNA"/>
</dbReference>
<name>A0ABT7VTA6_9GAMM</name>
<evidence type="ECO:0000256" key="1">
    <source>
        <dbReference type="ARBA" id="ARBA00009670"/>
    </source>
</evidence>
<protein>
    <submittedName>
        <fullName evidence="3">AarF/UbiB family protein</fullName>
    </submittedName>
</protein>
<evidence type="ECO:0000313" key="3">
    <source>
        <dbReference type="EMBL" id="MDM8562801.1"/>
    </source>
</evidence>
<dbReference type="SUPFAM" id="SSF56112">
    <property type="entry name" value="Protein kinase-like (PK-like)"/>
    <property type="match status" value="1"/>
</dbReference>
<gene>
    <name evidence="3" type="ORF">QUF54_05545</name>
</gene>
<reference evidence="3" key="1">
    <citation type="submission" date="2023-06" db="EMBL/GenBank/DDBJ databases">
        <title>Uncultivated large filamentous bacteria from sulfidic sediments reveal new species and different genomic features in energy metabolism and defense.</title>
        <authorList>
            <person name="Fonseca A."/>
        </authorList>
    </citation>
    <scope>NUCLEOTIDE SEQUENCE</scope>
    <source>
        <strain evidence="3">HSG4</strain>
    </source>
</reference>
<sequence>MKIIRQIIRLLTIYRIIVRYGLDELLLSSKIFRPLRLLAYFVPGYWLRPKHLTRGMRIRLALEELGPIFVKFGQILSTRRDLLPDDIALELAKLQDKVAPFSGEEVHKILEKSYARPLDEVFADFDMTHTAAASVAQVHAARLHNGRKVVVKVLRPGIKSNIRKDIELLYLFAELAQRYWTDGRRLRPLEVVAEFEKTLYDELDLIREAANATQLRRNFKDSDLLYVPEIEWDYTLSN</sequence>
<dbReference type="InterPro" id="IPR050154">
    <property type="entry name" value="UbiB_kinase"/>
</dbReference>